<dbReference type="EMBL" id="GBRH01239621">
    <property type="protein sequence ID" value="JAD58274.1"/>
    <property type="molecule type" value="Transcribed_RNA"/>
</dbReference>
<reference evidence="1" key="2">
    <citation type="journal article" date="2015" name="Data Brief">
        <title>Shoot transcriptome of the giant reed, Arundo donax.</title>
        <authorList>
            <person name="Barrero R.A."/>
            <person name="Guerrero F.D."/>
            <person name="Moolhuijzen P."/>
            <person name="Goolsby J.A."/>
            <person name="Tidwell J."/>
            <person name="Bellgard S.E."/>
            <person name="Bellgard M.I."/>
        </authorList>
    </citation>
    <scope>NUCLEOTIDE SEQUENCE</scope>
    <source>
        <tissue evidence="1">Shoot tissue taken approximately 20 cm above the soil surface</tissue>
    </source>
</reference>
<name>A0A0A9B2P1_ARUDO</name>
<accession>A0A0A9B2P1</accession>
<protein>
    <submittedName>
        <fullName evidence="1">Uncharacterized protein</fullName>
    </submittedName>
</protein>
<reference evidence="1" key="1">
    <citation type="submission" date="2014-09" db="EMBL/GenBank/DDBJ databases">
        <authorList>
            <person name="Magalhaes I.L.F."/>
            <person name="Oliveira U."/>
            <person name="Santos F.R."/>
            <person name="Vidigal T.H.D.A."/>
            <person name="Brescovit A.D."/>
            <person name="Santos A.J."/>
        </authorList>
    </citation>
    <scope>NUCLEOTIDE SEQUENCE</scope>
    <source>
        <tissue evidence="1">Shoot tissue taken approximately 20 cm above the soil surface</tissue>
    </source>
</reference>
<proteinExistence type="predicted"/>
<organism evidence="1">
    <name type="scientific">Arundo donax</name>
    <name type="common">Giant reed</name>
    <name type="synonym">Donax arundinaceus</name>
    <dbReference type="NCBI Taxonomy" id="35708"/>
    <lineage>
        <taxon>Eukaryota</taxon>
        <taxon>Viridiplantae</taxon>
        <taxon>Streptophyta</taxon>
        <taxon>Embryophyta</taxon>
        <taxon>Tracheophyta</taxon>
        <taxon>Spermatophyta</taxon>
        <taxon>Magnoliopsida</taxon>
        <taxon>Liliopsida</taxon>
        <taxon>Poales</taxon>
        <taxon>Poaceae</taxon>
        <taxon>PACMAD clade</taxon>
        <taxon>Arundinoideae</taxon>
        <taxon>Arundineae</taxon>
        <taxon>Arundo</taxon>
    </lineage>
</organism>
<evidence type="ECO:0000313" key="1">
    <source>
        <dbReference type="EMBL" id="JAD58274.1"/>
    </source>
</evidence>
<sequence length="15" mass="1787">MQHLCSREELARVQS</sequence>